<evidence type="ECO:0000313" key="5">
    <source>
        <dbReference type="Proteomes" id="UP000199628"/>
    </source>
</evidence>
<keyword evidence="5" id="KW-1185">Reference proteome</keyword>
<feature type="domain" description="Glucose-methanol-choline oxidoreductase C-terminal" evidence="3">
    <location>
        <begin position="31"/>
        <end position="64"/>
    </location>
</feature>
<accession>A0A1G7DKT5</accession>
<comment type="similarity">
    <text evidence="1">Belongs to the GMC oxidoreductase family.</text>
</comment>
<dbReference type="Gene3D" id="3.50.50.60">
    <property type="entry name" value="FAD/NAD(P)-binding domain"/>
    <property type="match status" value="1"/>
</dbReference>
<dbReference type="EMBL" id="FMZV01000021">
    <property type="protein sequence ID" value="SDE52119.1"/>
    <property type="molecule type" value="Genomic_DNA"/>
</dbReference>
<evidence type="ECO:0000259" key="3">
    <source>
        <dbReference type="Pfam" id="PF05199"/>
    </source>
</evidence>
<feature type="compositionally biased region" description="Basic and acidic residues" evidence="2">
    <location>
        <begin position="75"/>
        <end position="101"/>
    </location>
</feature>
<dbReference type="Gene3D" id="1.10.10.10">
    <property type="entry name" value="Winged helix-like DNA-binding domain superfamily/Winged helix DNA-binding domain"/>
    <property type="match status" value="1"/>
</dbReference>
<dbReference type="InterPro" id="IPR036390">
    <property type="entry name" value="WH_DNA-bd_sf"/>
</dbReference>
<evidence type="ECO:0000256" key="2">
    <source>
        <dbReference type="SAM" id="MobiDB-lite"/>
    </source>
</evidence>
<dbReference type="GO" id="GO:0050660">
    <property type="term" value="F:flavin adenine dinucleotide binding"/>
    <property type="evidence" value="ECO:0007669"/>
    <property type="project" value="InterPro"/>
</dbReference>
<organism evidence="4 5">
    <name type="scientific">Ruegeria marina</name>
    <dbReference type="NCBI Taxonomy" id="639004"/>
    <lineage>
        <taxon>Bacteria</taxon>
        <taxon>Pseudomonadati</taxon>
        <taxon>Pseudomonadota</taxon>
        <taxon>Alphaproteobacteria</taxon>
        <taxon>Rhodobacterales</taxon>
        <taxon>Roseobacteraceae</taxon>
        <taxon>Ruegeria</taxon>
    </lineage>
</organism>
<dbReference type="Proteomes" id="UP000199628">
    <property type="component" value="Unassembled WGS sequence"/>
</dbReference>
<dbReference type="SUPFAM" id="SSF46785">
    <property type="entry name" value="Winged helix' DNA-binding domain"/>
    <property type="match status" value="1"/>
</dbReference>
<dbReference type="PANTHER" id="PTHR11552">
    <property type="entry name" value="GLUCOSE-METHANOL-CHOLINE GMC OXIDOREDUCTASE"/>
    <property type="match status" value="1"/>
</dbReference>
<dbReference type="SUPFAM" id="SSF51905">
    <property type="entry name" value="FAD/NAD(P)-binding domain"/>
    <property type="match status" value="1"/>
</dbReference>
<gene>
    <name evidence="4" type="ORF">SAMN04488239_12169</name>
</gene>
<dbReference type="Pfam" id="PF05199">
    <property type="entry name" value="GMC_oxred_C"/>
    <property type="match status" value="1"/>
</dbReference>
<dbReference type="InterPro" id="IPR036388">
    <property type="entry name" value="WH-like_DNA-bd_sf"/>
</dbReference>
<dbReference type="GO" id="GO:0016614">
    <property type="term" value="F:oxidoreductase activity, acting on CH-OH group of donors"/>
    <property type="evidence" value="ECO:0007669"/>
    <property type="project" value="InterPro"/>
</dbReference>
<reference evidence="5" key="1">
    <citation type="submission" date="2016-10" db="EMBL/GenBank/DDBJ databases">
        <authorList>
            <person name="Varghese N."/>
            <person name="Submissions S."/>
        </authorList>
    </citation>
    <scope>NUCLEOTIDE SEQUENCE [LARGE SCALE GENOMIC DNA]</scope>
    <source>
        <strain evidence="5">CGMCC 1.9108</strain>
    </source>
</reference>
<dbReference type="AlphaFoldDB" id="A0A1G7DKT5"/>
<protein>
    <submittedName>
        <fullName evidence="4">GMC oxidoreductase</fullName>
    </submittedName>
</protein>
<dbReference type="InterPro" id="IPR036188">
    <property type="entry name" value="FAD/NAD-bd_sf"/>
</dbReference>
<feature type="region of interest" description="Disordered" evidence="2">
    <location>
        <begin position="75"/>
        <end position="102"/>
    </location>
</feature>
<dbReference type="PANTHER" id="PTHR11552:SF147">
    <property type="entry name" value="CHOLINE DEHYDROGENASE, MITOCHONDRIAL"/>
    <property type="match status" value="1"/>
</dbReference>
<dbReference type="InterPro" id="IPR007867">
    <property type="entry name" value="GMC_OxRtase_C"/>
</dbReference>
<evidence type="ECO:0000313" key="4">
    <source>
        <dbReference type="EMBL" id="SDE52119.1"/>
    </source>
</evidence>
<evidence type="ECO:0000256" key="1">
    <source>
        <dbReference type="ARBA" id="ARBA00010790"/>
    </source>
</evidence>
<dbReference type="InterPro" id="IPR012132">
    <property type="entry name" value="GMC_OxRdtase"/>
</dbReference>
<proteinExistence type="inferred from homology"/>
<name>A0A1G7DKT5_9RHOB</name>
<sequence>MSALQPGRSTIRSVRQKSARPKTIPVSSTFRLKVHGVKGLRVADASVMPYFVFGNTNAPSIMIGARAAEFIKEETSVRNSLDRNSDASRRPSRSHCRERGSRPLIASNRLRIRFGLGQPQWRGLPALAAGEPLESRALAEGCVQMPSSVSRIMPDLVARGLVEPAESTDRRHKPWRVTPAAQAIIDDGRGQCRGRLSRNRGGLW</sequence>
<feature type="region of interest" description="Disordered" evidence="2">
    <location>
        <begin position="1"/>
        <end position="22"/>
    </location>
</feature>
<dbReference type="STRING" id="639004.SAMN04488239_12169"/>